<feature type="transmembrane region" description="Helical" evidence="1">
    <location>
        <begin position="70"/>
        <end position="90"/>
    </location>
</feature>
<comment type="caution">
    <text evidence="2">The sequence shown here is derived from an EMBL/GenBank/DDBJ whole genome shotgun (WGS) entry which is preliminary data.</text>
</comment>
<evidence type="ECO:0000313" key="2">
    <source>
        <dbReference type="EMBL" id="GAF67867.1"/>
    </source>
</evidence>
<accession>X0RVT2</accession>
<dbReference type="AlphaFoldDB" id="X0RVT2"/>
<reference evidence="2" key="1">
    <citation type="journal article" date="2014" name="Front. Microbiol.">
        <title>High frequency of phylogenetically diverse reductive dehalogenase-homologous genes in deep subseafloor sedimentary metagenomes.</title>
        <authorList>
            <person name="Kawai M."/>
            <person name="Futagami T."/>
            <person name="Toyoda A."/>
            <person name="Takaki Y."/>
            <person name="Nishi S."/>
            <person name="Hori S."/>
            <person name="Arai W."/>
            <person name="Tsubouchi T."/>
            <person name="Morono Y."/>
            <person name="Uchiyama I."/>
            <person name="Ito T."/>
            <person name="Fujiyama A."/>
            <person name="Inagaki F."/>
            <person name="Takami H."/>
        </authorList>
    </citation>
    <scope>NUCLEOTIDE SEQUENCE</scope>
    <source>
        <strain evidence="2">Expedition CK06-06</strain>
    </source>
</reference>
<evidence type="ECO:0000256" key="1">
    <source>
        <dbReference type="SAM" id="Phobius"/>
    </source>
</evidence>
<gene>
    <name evidence="2" type="ORF">S01H1_09838</name>
</gene>
<keyword evidence="1" id="KW-0812">Transmembrane</keyword>
<keyword evidence="1" id="KW-1133">Transmembrane helix</keyword>
<feature type="transmembrane region" description="Helical" evidence="1">
    <location>
        <begin position="133"/>
        <end position="151"/>
    </location>
</feature>
<feature type="transmembrane region" description="Helical" evidence="1">
    <location>
        <begin position="41"/>
        <end position="63"/>
    </location>
</feature>
<feature type="non-terminal residue" evidence="2">
    <location>
        <position position="194"/>
    </location>
</feature>
<keyword evidence="1" id="KW-0472">Membrane</keyword>
<feature type="transmembrane region" description="Helical" evidence="1">
    <location>
        <begin position="102"/>
        <end position="121"/>
    </location>
</feature>
<proteinExistence type="predicted"/>
<feature type="transmembrane region" description="Helical" evidence="1">
    <location>
        <begin position="157"/>
        <end position="180"/>
    </location>
</feature>
<feature type="transmembrane region" description="Helical" evidence="1">
    <location>
        <begin position="12"/>
        <end position="35"/>
    </location>
</feature>
<sequence>MDYTELRKLSLKIFIGFLALTALIAIITVLGGKFGEIQMKILATTFTISAASICSMSCAAFIEKRKLIKLGLAGIILSVISAILLIIGMWPEIKNDEYWKTTITLIVAALAFAHAFLLVLPDLEDNQKWVQKVALGAIGILAVQIIVAVWGEIDNESYYRLLAVVAIIVGLATLVIPILTKMRRGNGRKRELLI</sequence>
<name>X0RVT2_9ZZZZ</name>
<protein>
    <submittedName>
        <fullName evidence="2">Uncharacterized protein</fullName>
    </submittedName>
</protein>
<organism evidence="2">
    <name type="scientific">marine sediment metagenome</name>
    <dbReference type="NCBI Taxonomy" id="412755"/>
    <lineage>
        <taxon>unclassified sequences</taxon>
        <taxon>metagenomes</taxon>
        <taxon>ecological metagenomes</taxon>
    </lineage>
</organism>
<dbReference type="EMBL" id="BARS01005024">
    <property type="protein sequence ID" value="GAF67867.1"/>
    <property type="molecule type" value="Genomic_DNA"/>
</dbReference>